<proteinExistence type="predicted"/>
<comment type="caution">
    <text evidence="4">The sequence shown here is derived from an EMBL/GenBank/DDBJ whole genome shotgun (WGS) entry which is preliminary data.</text>
</comment>
<evidence type="ECO:0000259" key="3">
    <source>
        <dbReference type="Pfam" id="PF05065"/>
    </source>
</evidence>
<comment type="subcellular location">
    <subcellularLocation>
        <location evidence="1">Virion</location>
    </subcellularLocation>
</comment>
<feature type="domain" description="Phage capsid-like C-terminal" evidence="3">
    <location>
        <begin position="2"/>
        <end position="160"/>
    </location>
</feature>
<evidence type="ECO:0000313" key="4">
    <source>
        <dbReference type="EMBL" id="KKK47003.1"/>
    </source>
</evidence>
<dbReference type="GO" id="GO:0044423">
    <property type="term" value="C:virion component"/>
    <property type="evidence" value="ECO:0007669"/>
    <property type="project" value="UniProtKB-KW"/>
</dbReference>
<dbReference type="InterPro" id="IPR024455">
    <property type="entry name" value="Phage_capsid"/>
</dbReference>
<dbReference type="InterPro" id="IPR054612">
    <property type="entry name" value="Phage_capsid-like_C"/>
</dbReference>
<sequence>VIFSGSGVGQPLGIIGASGVRTVGRAGANAVTYADLVALKHLVLAEHRPGAQWFINDDVEEFLENTVDTDTRPLFSGNVATGPYERLVGYPYHVAGNSPTLGTDGDVMYGNPKHYYLVVEEEIVVAKSKHFKFQTNRTAFKVYMVVGGRPAGPRAFAYLTGVGS</sequence>
<dbReference type="AlphaFoldDB" id="A0A0F8VRM4"/>
<name>A0A0F8VRM4_9ZZZZ</name>
<organism evidence="4">
    <name type="scientific">marine sediment metagenome</name>
    <dbReference type="NCBI Taxonomy" id="412755"/>
    <lineage>
        <taxon>unclassified sequences</taxon>
        <taxon>metagenomes</taxon>
        <taxon>ecological metagenomes</taxon>
    </lineage>
</organism>
<gene>
    <name evidence="4" type="ORF">LCGC14_3159580</name>
</gene>
<protein>
    <recommendedName>
        <fullName evidence="3">Phage capsid-like C-terminal domain-containing protein</fullName>
    </recommendedName>
</protein>
<keyword evidence="2" id="KW-0946">Virion</keyword>
<evidence type="ECO:0000256" key="1">
    <source>
        <dbReference type="ARBA" id="ARBA00004328"/>
    </source>
</evidence>
<dbReference type="NCBIfam" id="TIGR01554">
    <property type="entry name" value="major_cap_HK97"/>
    <property type="match status" value="1"/>
</dbReference>
<dbReference type="EMBL" id="LAZR01069797">
    <property type="protein sequence ID" value="KKK47003.1"/>
    <property type="molecule type" value="Genomic_DNA"/>
</dbReference>
<dbReference type="Pfam" id="PF05065">
    <property type="entry name" value="Phage_capsid"/>
    <property type="match status" value="1"/>
</dbReference>
<reference evidence="4" key="1">
    <citation type="journal article" date="2015" name="Nature">
        <title>Complex archaea that bridge the gap between prokaryotes and eukaryotes.</title>
        <authorList>
            <person name="Spang A."/>
            <person name="Saw J.H."/>
            <person name="Jorgensen S.L."/>
            <person name="Zaremba-Niedzwiedzka K."/>
            <person name="Martijn J."/>
            <person name="Lind A.E."/>
            <person name="van Eijk R."/>
            <person name="Schleper C."/>
            <person name="Guy L."/>
            <person name="Ettema T.J."/>
        </authorList>
    </citation>
    <scope>NUCLEOTIDE SEQUENCE</scope>
</reference>
<accession>A0A0F8VRM4</accession>
<dbReference type="SUPFAM" id="SSF56563">
    <property type="entry name" value="Major capsid protein gp5"/>
    <property type="match status" value="1"/>
</dbReference>
<feature type="non-terminal residue" evidence="4">
    <location>
        <position position="1"/>
    </location>
</feature>
<evidence type="ECO:0000256" key="2">
    <source>
        <dbReference type="ARBA" id="ARBA00022844"/>
    </source>
</evidence>